<dbReference type="Gene3D" id="2.60.40.10">
    <property type="entry name" value="Immunoglobulins"/>
    <property type="match status" value="1"/>
</dbReference>
<sequence length="311" mass="33995">MEHDEAVDDASDSAATPCGVCVPPRSFQSLHLLPQHGAHSQLPAGPRDPPRRPLHCPGPPPQSQWRLLAACTQLTAGQKCNLTRAFKDRYEQYQARIQAFTLSQTSNWTVSEKFLPLTDTVLGPPDVSLSGCGDCLLLRLGAPIAMEFSPTYRVHVQRTRDGVQFNLSLPYKEETVITYLQPGVEYCVTVSIWSVFNKNTVSSAPHCAFTSPPPSRISYVVMLGLLAAVCALGLLLILLHFYGLQGFKVLRKCLSTTLCGGGVSIEQSAQMSAVQHLKEGSADCLLTAQRLLRNTSDGERKSMERTVKSNV</sequence>
<name>A0A6P8ULS5_GYMAC</name>
<evidence type="ECO:0000256" key="2">
    <source>
        <dbReference type="SAM" id="Phobius"/>
    </source>
</evidence>
<dbReference type="GO" id="GO:0004896">
    <property type="term" value="F:cytokine receptor activity"/>
    <property type="evidence" value="ECO:0007669"/>
    <property type="project" value="TreeGrafter"/>
</dbReference>
<dbReference type="PANTHER" id="PTHR20859:SF53">
    <property type="entry name" value="INTERLEUKIN-22 RECEPTOR SUBUNIT ALPHA-1"/>
    <property type="match status" value="1"/>
</dbReference>
<keyword evidence="2" id="KW-1133">Transmembrane helix</keyword>
<keyword evidence="2" id="KW-0812">Transmembrane</keyword>
<organism evidence="4 5">
    <name type="scientific">Gymnodraco acuticeps</name>
    <name type="common">Antarctic dragonfish</name>
    <dbReference type="NCBI Taxonomy" id="8218"/>
    <lineage>
        <taxon>Eukaryota</taxon>
        <taxon>Metazoa</taxon>
        <taxon>Chordata</taxon>
        <taxon>Craniata</taxon>
        <taxon>Vertebrata</taxon>
        <taxon>Euteleostomi</taxon>
        <taxon>Actinopterygii</taxon>
        <taxon>Neopterygii</taxon>
        <taxon>Teleostei</taxon>
        <taxon>Neoteleostei</taxon>
        <taxon>Acanthomorphata</taxon>
        <taxon>Eupercaria</taxon>
        <taxon>Perciformes</taxon>
        <taxon>Notothenioidei</taxon>
        <taxon>Bathydraconidae</taxon>
        <taxon>Gymnodraco</taxon>
    </lineage>
</organism>
<feature type="domain" description="Interferon/interleukin receptor" evidence="3">
    <location>
        <begin position="120"/>
        <end position="210"/>
    </location>
</feature>
<dbReference type="RefSeq" id="XP_034077316.1">
    <property type="nucleotide sequence ID" value="XM_034221425.1"/>
</dbReference>
<dbReference type="Pfam" id="PF09294">
    <property type="entry name" value="Interfer-bind"/>
    <property type="match status" value="1"/>
</dbReference>
<dbReference type="GO" id="GO:0005886">
    <property type="term" value="C:plasma membrane"/>
    <property type="evidence" value="ECO:0007669"/>
    <property type="project" value="TreeGrafter"/>
</dbReference>
<dbReference type="SUPFAM" id="SSF49265">
    <property type="entry name" value="Fibronectin type III"/>
    <property type="match status" value="2"/>
</dbReference>
<dbReference type="PANTHER" id="PTHR20859">
    <property type="entry name" value="INTERFERON/INTERLEUKIN RECEPTOR"/>
    <property type="match status" value="1"/>
</dbReference>
<accession>A0A6P8ULS5</accession>
<dbReference type="Proteomes" id="UP000515161">
    <property type="component" value="Unplaced"/>
</dbReference>
<dbReference type="InterPro" id="IPR036116">
    <property type="entry name" value="FN3_sf"/>
</dbReference>
<reference evidence="5" key="1">
    <citation type="submission" date="2025-08" db="UniProtKB">
        <authorList>
            <consortium name="RefSeq"/>
        </authorList>
    </citation>
    <scope>IDENTIFICATION</scope>
</reference>
<protein>
    <submittedName>
        <fullName evidence="5">Interferon alpha/beta receptor 2-like isoform X2</fullName>
    </submittedName>
</protein>
<dbReference type="InterPro" id="IPR015373">
    <property type="entry name" value="Interferon/interleukin_rcp_dom"/>
</dbReference>
<keyword evidence="2" id="KW-0472">Membrane</keyword>
<evidence type="ECO:0000313" key="4">
    <source>
        <dbReference type="Proteomes" id="UP000515161"/>
    </source>
</evidence>
<proteinExistence type="predicted"/>
<feature type="region of interest" description="Disordered" evidence="1">
    <location>
        <begin position="37"/>
        <end position="61"/>
    </location>
</feature>
<gene>
    <name evidence="5" type="primary">LOC117549471</name>
</gene>
<evidence type="ECO:0000259" key="3">
    <source>
        <dbReference type="Pfam" id="PF09294"/>
    </source>
</evidence>
<dbReference type="GeneID" id="117549471"/>
<dbReference type="InterPro" id="IPR050650">
    <property type="entry name" value="Type-II_Cytokine-TF_Rcpt"/>
</dbReference>
<dbReference type="AlphaFoldDB" id="A0A6P8ULS5"/>
<evidence type="ECO:0000256" key="1">
    <source>
        <dbReference type="SAM" id="MobiDB-lite"/>
    </source>
</evidence>
<feature type="transmembrane region" description="Helical" evidence="2">
    <location>
        <begin position="217"/>
        <end position="242"/>
    </location>
</feature>
<dbReference type="InterPro" id="IPR013783">
    <property type="entry name" value="Ig-like_fold"/>
</dbReference>
<keyword evidence="4" id="KW-1185">Reference proteome</keyword>
<evidence type="ECO:0000313" key="5">
    <source>
        <dbReference type="RefSeq" id="XP_034077316.1"/>
    </source>
</evidence>